<protein>
    <recommendedName>
        <fullName evidence="3">Ketosteroid isomerase-like protein</fullName>
    </recommendedName>
</protein>
<dbReference type="OrthoDB" id="3532676at2"/>
<dbReference type="AlphaFoldDB" id="A0A366D7Y0"/>
<dbReference type="STRING" id="1210090.GCA_001613185_03860"/>
<evidence type="ECO:0000313" key="2">
    <source>
        <dbReference type="Proteomes" id="UP000252586"/>
    </source>
</evidence>
<dbReference type="InterPro" id="IPR032710">
    <property type="entry name" value="NTF2-like_dom_sf"/>
</dbReference>
<organism evidence="1 2">
    <name type="scientific">Nocardia puris</name>
    <dbReference type="NCBI Taxonomy" id="208602"/>
    <lineage>
        <taxon>Bacteria</taxon>
        <taxon>Bacillati</taxon>
        <taxon>Actinomycetota</taxon>
        <taxon>Actinomycetes</taxon>
        <taxon>Mycobacteriales</taxon>
        <taxon>Nocardiaceae</taxon>
        <taxon>Nocardia</taxon>
    </lineage>
</organism>
<proteinExistence type="predicted"/>
<dbReference type="RefSeq" id="WP_067510617.1">
    <property type="nucleotide sequence ID" value="NZ_CP107943.1"/>
</dbReference>
<dbReference type="SUPFAM" id="SSF54427">
    <property type="entry name" value="NTF2-like"/>
    <property type="match status" value="1"/>
</dbReference>
<keyword evidence="2" id="KW-1185">Reference proteome</keyword>
<evidence type="ECO:0008006" key="3">
    <source>
        <dbReference type="Google" id="ProtNLM"/>
    </source>
</evidence>
<reference evidence="1 2" key="1">
    <citation type="submission" date="2018-06" db="EMBL/GenBank/DDBJ databases">
        <title>Genomic Encyclopedia of Type Strains, Phase IV (KMG-IV): sequencing the most valuable type-strain genomes for metagenomic binning, comparative biology and taxonomic classification.</title>
        <authorList>
            <person name="Goeker M."/>
        </authorList>
    </citation>
    <scope>NUCLEOTIDE SEQUENCE [LARGE SCALE GENOMIC DNA]</scope>
    <source>
        <strain evidence="1 2">DSM 44599</strain>
    </source>
</reference>
<sequence>MAVVSEHAPEVLRDYYDVLTGGIEKYGDGAQLAPLLIGDLVFEGPIAGTVAGVEPFLRGVKGFIANVERIDLLQEVLTHDGAATLYDAHMPGGPTRLAEFFTFEGGRIARLRLQYDPADYLAKGGA</sequence>
<dbReference type="Gene3D" id="3.10.450.50">
    <property type="match status" value="1"/>
</dbReference>
<name>A0A366D7Y0_9NOCA</name>
<comment type="caution">
    <text evidence="1">The sequence shown here is derived from an EMBL/GenBank/DDBJ whole genome shotgun (WGS) entry which is preliminary data.</text>
</comment>
<dbReference type="EMBL" id="QNRE01000014">
    <property type="protein sequence ID" value="RBO85609.1"/>
    <property type="molecule type" value="Genomic_DNA"/>
</dbReference>
<gene>
    <name evidence="1" type="ORF">DFR74_114152</name>
</gene>
<evidence type="ECO:0000313" key="1">
    <source>
        <dbReference type="EMBL" id="RBO85609.1"/>
    </source>
</evidence>
<dbReference type="Proteomes" id="UP000252586">
    <property type="component" value="Unassembled WGS sequence"/>
</dbReference>
<accession>A0A366D7Y0</accession>